<name>A0AAN8PTH0_PATCE</name>
<dbReference type="Gene3D" id="2.60.40.10">
    <property type="entry name" value="Immunoglobulins"/>
    <property type="match status" value="1"/>
</dbReference>
<sequence>MDFIAGPPQLYPNTRVPISLYATNYYYRSLIVKILDYPIPIYTVQKLTPDGLVPLPPGHQIERRPLECRITFNNFNKDVFGTYQLKAENSEGILITNFTVAGPPEPPQNVIAWSTTPNSAHVLWQPGNSYNLTQTFRVYIRNSGTLWKHRDTIIDSGSEITITATSLEPGTRYYFRVIGQTRGNYGFYSKVAEVVTIKPGEKQQDRPPLPQDDTPPSTPLPTINTCVGTEAAEELSFGAGIGIGIVICVVVAGLISVFILFINRKFAKKKLYAQPEPLPRPPIPEYLDLIYTTQDHSLYLSPTPSQ</sequence>
<dbReference type="InterPro" id="IPR003961">
    <property type="entry name" value="FN3_dom"/>
</dbReference>
<dbReference type="InterPro" id="IPR013783">
    <property type="entry name" value="Ig-like_fold"/>
</dbReference>
<keyword evidence="2" id="KW-1133">Transmembrane helix</keyword>
<dbReference type="InterPro" id="IPR036116">
    <property type="entry name" value="FN3_sf"/>
</dbReference>
<dbReference type="Pfam" id="PF00041">
    <property type="entry name" value="fn3"/>
    <property type="match status" value="1"/>
</dbReference>
<dbReference type="PROSITE" id="PS50853">
    <property type="entry name" value="FN3"/>
    <property type="match status" value="1"/>
</dbReference>
<gene>
    <name evidence="4" type="ORF">SNE40_011118</name>
</gene>
<keyword evidence="2" id="KW-0472">Membrane</keyword>
<feature type="domain" description="Fibronectin type-III" evidence="3">
    <location>
        <begin position="106"/>
        <end position="200"/>
    </location>
</feature>
<evidence type="ECO:0000256" key="1">
    <source>
        <dbReference type="SAM" id="MobiDB-lite"/>
    </source>
</evidence>
<dbReference type="EMBL" id="JAZGQO010000007">
    <property type="protein sequence ID" value="KAK6183688.1"/>
    <property type="molecule type" value="Genomic_DNA"/>
</dbReference>
<reference evidence="4 5" key="1">
    <citation type="submission" date="2024-01" db="EMBL/GenBank/DDBJ databases">
        <title>The genome of the rayed Mediterranean limpet Patella caerulea (Linnaeus, 1758).</title>
        <authorList>
            <person name="Anh-Thu Weber A."/>
            <person name="Halstead-Nussloch G."/>
        </authorList>
    </citation>
    <scope>NUCLEOTIDE SEQUENCE [LARGE SCALE GENOMIC DNA]</scope>
    <source>
        <strain evidence="4">AATW-2023a</strain>
        <tissue evidence="4">Whole specimen</tissue>
    </source>
</reference>
<protein>
    <recommendedName>
        <fullName evidence="3">Fibronectin type-III domain-containing protein</fullName>
    </recommendedName>
</protein>
<feature type="transmembrane region" description="Helical" evidence="2">
    <location>
        <begin position="235"/>
        <end position="262"/>
    </location>
</feature>
<dbReference type="CDD" id="cd00063">
    <property type="entry name" value="FN3"/>
    <property type="match status" value="1"/>
</dbReference>
<organism evidence="4 5">
    <name type="scientific">Patella caerulea</name>
    <name type="common">Rayed Mediterranean limpet</name>
    <dbReference type="NCBI Taxonomy" id="87958"/>
    <lineage>
        <taxon>Eukaryota</taxon>
        <taxon>Metazoa</taxon>
        <taxon>Spiralia</taxon>
        <taxon>Lophotrochozoa</taxon>
        <taxon>Mollusca</taxon>
        <taxon>Gastropoda</taxon>
        <taxon>Patellogastropoda</taxon>
        <taxon>Patelloidea</taxon>
        <taxon>Patellidae</taxon>
        <taxon>Patella</taxon>
    </lineage>
</organism>
<dbReference type="SMART" id="SM00060">
    <property type="entry name" value="FN3"/>
    <property type="match status" value="1"/>
</dbReference>
<feature type="region of interest" description="Disordered" evidence="1">
    <location>
        <begin position="199"/>
        <end position="220"/>
    </location>
</feature>
<dbReference type="Proteomes" id="UP001347796">
    <property type="component" value="Unassembled WGS sequence"/>
</dbReference>
<evidence type="ECO:0000313" key="4">
    <source>
        <dbReference type="EMBL" id="KAK6183688.1"/>
    </source>
</evidence>
<evidence type="ECO:0000313" key="5">
    <source>
        <dbReference type="Proteomes" id="UP001347796"/>
    </source>
</evidence>
<evidence type="ECO:0000259" key="3">
    <source>
        <dbReference type="PROSITE" id="PS50853"/>
    </source>
</evidence>
<evidence type="ECO:0000256" key="2">
    <source>
        <dbReference type="SAM" id="Phobius"/>
    </source>
</evidence>
<dbReference type="SUPFAM" id="SSF49265">
    <property type="entry name" value="Fibronectin type III"/>
    <property type="match status" value="1"/>
</dbReference>
<accession>A0AAN8PTH0</accession>
<comment type="caution">
    <text evidence="4">The sequence shown here is derived from an EMBL/GenBank/DDBJ whole genome shotgun (WGS) entry which is preliminary data.</text>
</comment>
<dbReference type="AlphaFoldDB" id="A0AAN8PTH0"/>
<proteinExistence type="predicted"/>
<keyword evidence="2" id="KW-0812">Transmembrane</keyword>
<keyword evidence="5" id="KW-1185">Reference proteome</keyword>